<reference evidence="1 2" key="1">
    <citation type="submission" date="2017-01" db="EMBL/GenBank/DDBJ databases">
        <authorList>
            <person name="Mah S.A."/>
            <person name="Swanson W.J."/>
            <person name="Moy G.W."/>
            <person name="Vacquier V.D."/>
        </authorList>
    </citation>
    <scope>NUCLEOTIDE SEQUENCE [LARGE SCALE GENOMIC DNA]</scope>
    <source>
        <strain evidence="1">PDD-32b-74</strain>
    </source>
</reference>
<comment type="caution">
    <text evidence="1">The sequence shown here is derived from an EMBL/GenBank/DDBJ whole genome shotgun (WGS) entry which is preliminary data.</text>
</comment>
<organism evidence="1 2">
    <name type="scientific">Pseudomonas syringae</name>
    <dbReference type="NCBI Taxonomy" id="317"/>
    <lineage>
        <taxon>Bacteria</taxon>
        <taxon>Pseudomonadati</taxon>
        <taxon>Pseudomonadota</taxon>
        <taxon>Gammaproteobacteria</taxon>
        <taxon>Pseudomonadales</taxon>
        <taxon>Pseudomonadaceae</taxon>
        <taxon>Pseudomonas</taxon>
    </lineage>
</organism>
<evidence type="ECO:0000313" key="1">
    <source>
        <dbReference type="EMBL" id="OUM06778.1"/>
    </source>
</evidence>
<dbReference type="EMBL" id="MTSA01000010">
    <property type="protein sequence ID" value="OUM06778.1"/>
    <property type="molecule type" value="Genomic_DNA"/>
</dbReference>
<name>A0A244EQR9_PSESX</name>
<proteinExistence type="predicted"/>
<dbReference type="Proteomes" id="UP000195128">
    <property type="component" value="Unassembled WGS sequence"/>
</dbReference>
<gene>
    <name evidence="1" type="ORF">BW686_14865</name>
</gene>
<accession>A0A244EQR9</accession>
<evidence type="ECO:0000313" key="2">
    <source>
        <dbReference type="Proteomes" id="UP000195128"/>
    </source>
</evidence>
<dbReference type="AlphaFoldDB" id="A0A244EQR9"/>
<protein>
    <submittedName>
        <fullName evidence="1">Uncharacterized protein</fullName>
    </submittedName>
</protein>
<sequence length="111" mass="11970">MGVQRVGHQRHQPSDLVDRSASALSSVLTYRSALLLLFCSLKRSSCARRILSAAGLANSLPSSAKAAVADKAATAKTIDLISFIIITSWVCKKVLKSSVLVRDETSLRRDN</sequence>
<dbReference type="OrthoDB" id="7023074at2"/>